<evidence type="ECO:0000259" key="1">
    <source>
        <dbReference type="Pfam" id="PF13392"/>
    </source>
</evidence>
<dbReference type="OrthoDB" id="6638408at2"/>
<dbReference type="Pfam" id="PF13392">
    <property type="entry name" value="HNH_3"/>
    <property type="match status" value="1"/>
</dbReference>
<name>A0A061JJV4_STUST</name>
<comment type="caution">
    <text evidence="2">The sequence shown here is derived from an EMBL/GenBank/DDBJ whole genome shotgun (WGS) entry which is preliminary data.</text>
</comment>
<protein>
    <recommendedName>
        <fullName evidence="1">HNH nuclease domain-containing protein</fullName>
    </recommendedName>
</protein>
<dbReference type="SUPFAM" id="SSF54060">
    <property type="entry name" value="His-Me finger endonucleases"/>
    <property type="match status" value="1"/>
</dbReference>
<dbReference type="InterPro" id="IPR044925">
    <property type="entry name" value="His-Me_finger_sf"/>
</dbReference>
<dbReference type="RefSeq" id="WP_003297472.1">
    <property type="nucleotide sequence ID" value="NZ_KK020676.1"/>
</dbReference>
<reference evidence="2 3" key="1">
    <citation type="journal article" date="2013" name="Genome Announc.">
        <title>Draft Genome of the Nitrogen-Fixing Bacterium Pseudomonas stutzeri Strain KOS6 Isolated from Industrial Hydrocarbon Sludge.</title>
        <authorList>
            <person name="Grigoryeva T.V."/>
            <person name="Laikov A.V."/>
            <person name="Naumova R.P."/>
            <person name="Manolov A.I."/>
            <person name="Larin A.K."/>
            <person name="Karpova I.Y."/>
            <person name="Semashko T.A."/>
            <person name="Alexeev D.G."/>
            <person name="Kostryukova E.S."/>
            <person name="Muller R."/>
            <person name="Govorun V.M."/>
        </authorList>
    </citation>
    <scope>NUCLEOTIDE SEQUENCE [LARGE SCALE GENOMIC DNA]</scope>
    <source>
        <strain evidence="2 3">KOS6</strain>
    </source>
</reference>
<organism evidence="2 3">
    <name type="scientific">Stutzerimonas stutzeri KOS6</name>
    <dbReference type="NCBI Taxonomy" id="1218352"/>
    <lineage>
        <taxon>Bacteria</taxon>
        <taxon>Pseudomonadati</taxon>
        <taxon>Pseudomonadota</taxon>
        <taxon>Gammaproteobacteria</taxon>
        <taxon>Pseudomonadales</taxon>
        <taxon>Pseudomonadaceae</taxon>
        <taxon>Stutzerimonas</taxon>
    </lineage>
</organism>
<dbReference type="Gene3D" id="3.90.75.20">
    <property type="match status" value="1"/>
</dbReference>
<dbReference type="InterPro" id="IPR003615">
    <property type="entry name" value="HNH_nuc"/>
</dbReference>
<evidence type="ECO:0000313" key="2">
    <source>
        <dbReference type="EMBL" id="EWC39606.1"/>
    </source>
</evidence>
<dbReference type="HOGENOM" id="CLU_086933_1_0_6"/>
<feature type="domain" description="HNH nuclease" evidence="1">
    <location>
        <begin position="137"/>
        <end position="182"/>
    </location>
</feature>
<sequence length="218" mass="24895">MTCASPLAGRRRTEYRHWTPAEDATLAELYATKPITEIAALMGRGTGSIHNRVSKLGLTRPDEFKEITGCGRFKPGHQAWNAGRKGWQAGGRAKDTQFKLGHRPSNTWRPIGAERTDKGGILYRKVADTGDKKADWKAAHVLVWEEHNGPVPEGRIVIFLDRDRQNFDPENLIAVTRAYNMRRNSIDRYPPEYLSAARSLDWFKRKLNKLEQHHEQPQ</sequence>
<dbReference type="Proteomes" id="UP000026923">
    <property type="component" value="Unassembled WGS sequence"/>
</dbReference>
<accession>A0A061JJV4</accession>
<gene>
    <name evidence="2" type="ORF">B597_019640</name>
</gene>
<dbReference type="EMBL" id="AMCZ02000035">
    <property type="protein sequence ID" value="EWC39606.1"/>
    <property type="molecule type" value="Genomic_DNA"/>
</dbReference>
<evidence type="ECO:0000313" key="3">
    <source>
        <dbReference type="Proteomes" id="UP000026923"/>
    </source>
</evidence>
<dbReference type="AlphaFoldDB" id="A0A061JJV4"/>
<proteinExistence type="predicted"/>